<feature type="domain" description="SIS" evidence="3">
    <location>
        <begin position="57"/>
        <end position="213"/>
    </location>
</feature>
<dbReference type="InterPro" id="IPR046348">
    <property type="entry name" value="SIS_dom_sf"/>
</dbReference>
<dbReference type="RefSeq" id="WP_305945584.1">
    <property type="nucleotide sequence ID" value="NZ_JAUZVY010000004.1"/>
</dbReference>
<dbReference type="Pfam" id="PF01380">
    <property type="entry name" value="SIS"/>
    <property type="match status" value="2"/>
</dbReference>
<dbReference type="PANTHER" id="PTHR32502:SF3">
    <property type="entry name" value="D-GALACTOSAMINE-6-PHOSPHATE DEAMINASE AGAS-RELATED"/>
    <property type="match status" value="1"/>
</dbReference>
<evidence type="ECO:0000313" key="4">
    <source>
        <dbReference type="EMBL" id="MDP4529501.1"/>
    </source>
</evidence>
<dbReference type="CDD" id="cd05008">
    <property type="entry name" value="SIS_GlmS_GlmD_1"/>
    <property type="match status" value="1"/>
</dbReference>
<evidence type="ECO:0000313" key="5">
    <source>
        <dbReference type="Proteomes" id="UP001236258"/>
    </source>
</evidence>
<evidence type="ECO:0000256" key="1">
    <source>
        <dbReference type="ARBA" id="ARBA00022737"/>
    </source>
</evidence>
<evidence type="ECO:0000259" key="2">
    <source>
        <dbReference type="PROSITE" id="PS50835"/>
    </source>
</evidence>
<reference evidence="4 5" key="1">
    <citation type="submission" date="2023-08" db="EMBL/GenBank/DDBJ databases">
        <authorList>
            <person name="Joshi A."/>
            <person name="Thite S."/>
        </authorList>
    </citation>
    <scope>NUCLEOTIDE SEQUENCE [LARGE SCALE GENOMIC DNA]</scope>
    <source>
        <strain evidence="4 5">1E1</strain>
    </source>
</reference>
<proteinExistence type="predicted"/>
<accession>A0ABT9GRB4</accession>
<feature type="domain" description="Ig-like" evidence="2">
    <location>
        <begin position="131"/>
        <end position="192"/>
    </location>
</feature>
<organism evidence="4 5">
    <name type="scientific">Alkalimonas delamerensis</name>
    <dbReference type="NCBI Taxonomy" id="265981"/>
    <lineage>
        <taxon>Bacteria</taxon>
        <taxon>Pseudomonadati</taxon>
        <taxon>Pseudomonadota</taxon>
        <taxon>Gammaproteobacteria</taxon>
        <taxon>Alkalimonas</taxon>
    </lineage>
</organism>
<gene>
    <name evidence="4" type="ORF">Q3O59_10740</name>
</gene>
<dbReference type="Gene3D" id="3.40.50.10490">
    <property type="entry name" value="Glucose-6-phosphate isomerase like protein, domain 1"/>
    <property type="match status" value="2"/>
</dbReference>
<evidence type="ECO:0000259" key="3">
    <source>
        <dbReference type="PROSITE" id="PS51464"/>
    </source>
</evidence>
<dbReference type="PROSITE" id="PS50835">
    <property type="entry name" value="IG_LIKE"/>
    <property type="match status" value="1"/>
</dbReference>
<dbReference type="InterPro" id="IPR007110">
    <property type="entry name" value="Ig-like_dom"/>
</dbReference>
<dbReference type="InterPro" id="IPR001347">
    <property type="entry name" value="SIS_dom"/>
</dbReference>
<dbReference type="PANTHER" id="PTHR32502">
    <property type="entry name" value="N-ACETYLGALACTOSAMINE PERMEASE II COMPONENT-RELATED"/>
    <property type="match status" value="1"/>
</dbReference>
<sequence>MNTILERDLSSCLGLTAAELRRAGATATATEINQQPALWQQLLHEVAQEHFGLTAWWQQLEQQAGMRIILTGAGTSAFIGQALAPYLQQQLGSRHRVDAIATTDLVSHPELYLAGDSSVLLISYGRSGNSPESVAAAELVRQLHPGSHHLVLSCNAEGKLALMAQADPASRLWLMPPEANDQSFAMTSSYSCMLLATLLLFGAAPSEARRMIDCCQQLLEQRVAQLKTLSAQPCERMVFLGSGPLQAVARELALKYLELTAGKIPSFYDTALGFRHGPKSLVNSRTQLLLLDAFQPYSRRYDLDMHQELTQDEQAISVQLASQYLVADYQAADDIWLCFPYALCGQLLAFFKALELGVSPDNPCPSGLVNRVVQGVTIYPLGTG</sequence>
<comment type="caution">
    <text evidence="4">The sequence shown here is derived from an EMBL/GenBank/DDBJ whole genome shotgun (WGS) entry which is preliminary data.</text>
</comment>
<keyword evidence="1" id="KW-0677">Repeat</keyword>
<dbReference type="InterPro" id="IPR035466">
    <property type="entry name" value="GlmS/AgaS_SIS"/>
</dbReference>
<dbReference type="Proteomes" id="UP001236258">
    <property type="component" value="Unassembled WGS sequence"/>
</dbReference>
<name>A0ABT9GRB4_9GAMM</name>
<dbReference type="PROSITE" id="PS51464">
    <property type="entry name" value="SIS"/>
    <property type="match status" value="1"/>
</dbReference>
<dbReference type="SUPFAM" id="SSF53697">
    <property type="entry name" value="SIS domain"/>
    <property type="match status" value="1"/>
</dbReference>
<keyword evidence="5" id="KW-1185">Reference proteome</keyword>
<dbReference type="InterPro" id="IPR050303">
    <property type="entry name" value="GatZ_KbaZ_carbometab"/>
</dbReference>
<dbReference type="EMBL" id="JAUZVY010000004">
    <property type="protein sequence ID" value="MDP4529501.1"/>
    <property type="molecule type" value="Genomic_DNA"/>
</dbReference>
<protein>
    <submittedName>
        <fullName evidence="4">SIS domain-containing protein</fullName>
    </submittedName>
</protein>